<sequence>MIYYYWIIALCLHILLCFKSAKCVECFCTEENNCEVLGKCEGSTCLVGVLKTNQILRTCGSQPIGCYRNVGRWLEVCSCTEHRCNSFYYYRENITERFRILLLILVSFFFRNSTLDTNSDSNDQSTTQTSLLTILIVAVPLAVGAAMVVVVAFNYYCHLC</sequence>
<evidence type="ECO:0000256" key="2">
    <source>
        <dbReference type="SAM" id="SignalP"/>
    </source>
</evidence>
<proteinExistence type="predicted"/>
<organism evidence="3 4">
    <name type="scientific">Syphacia muris</name>
    <dbReference type="NCBI Taxonomy" id="451379"/>
    <lineage>
        <taxon>Eukaryota</taxon>
        <taxon>Metazoa</taxon>
        <taxon>Ecdysozoa</taxon>
        <taxon>Nematoda</taxon>
        <taxon>Chromadorea</taxon>
        <taxon>Rhabditida</taxon>
        <taxon>Spirurina</taxon>
        <taxon>Oxyuridomorpha</taxon>
        <taxon>Oxyuroidea</taxon>
        <taxon>Oxyuridae</taxon>
        <taxon>Syphacia</taxon>
    </lineage>
</organism>
<reference evidence="4" key="1">
    <citation type="submission" date="2017-02" db="UniProtKB">
        <authorList>
            <consortium name="WormBaseParasite"/>
        </authorList>
    </citation>
    <scope>IDENTIFICATION</scope>
</reference>
<dbReference type="AlphaFoldDB" id="A0A0N5ASH9"/>
<protein>
    <submittedName>
        <fullName evidence="4">Activin_recp domain-containing protein</fullName>
    </submittedName>
</protein>
<keyword evidence="3" id="KW-1185">Reference proteome</keyword>
<name>A0A0N5ASH9_9BILA</name>
<evidence type="ECO:0000313" key="3">
    <source>
        <dbReference type="Proteomes" id="UP000046393"/>
    </source>
</evidence>
<keyword evidence="1" id="KW-0812">Transmembrane</keyword>
<feature type="transmembrane region" description="Helical" evidence="1">
    <location>
        <begin position="131"/>
        <end position="156"/>
    </location>
</feature>
<keyword evidence="1" id="KW-1133">Transmembrane helix</keyword>
<keyword evidence="1" id="KW-0472">Membrane</keyword>
<dbReference type="Proteomes" id="UP000046393">
    <property type="component" value="Unplaced"/>
</dbReference>
<feature type="signal peptide" evidence="2">
    <location>
        <begin position="1"/>
        <end position="23"/>
    </location>
</feature>
<dbReference type="WBParaSite" id="SMUV_0000774601-mRNA-1">
    <property type="protein sequence ID" value="SMUV_0000774601-mRNA-1"/>
    <property type="gene ID" value="SMUV_0000774601"/>
</dbReference>
<accession>A0A0N5ASH9</accession>
<keyword evidence="2" id="KW-0732">Signal</keyword>
<evidence type="ECO:0000256" key="1">
    <source>
        <dbReference type="SAM" id="Phobius"/>
    </source>
</evidence>
<evidence type="ECO:0000313" key="4">
    <source>
        <dbReference type="WBParaSite" id="SMUV_0000774601-mRNA-1"/>
    </source>
</evidence>
<feature type="chain" id="PRO_5005893575" evidence="2">
    <location>
        <begin position="24"/>
        <end position="160"/>
    </location>
</feature>